<reference evidence="1" key="1">
    <citation type="submission" date="2021-10" db="EMBL/GenBank/DDBJ databases">
        <title>Melipona bicolor Genome sequencing and assembly.</title>
        <authorList>
            <person name="Araujo N.S."/>
            <person name="Arias M.C."/>
        </authorList>
    </citation>
    <scope>NUCLEOTIDE SEQUENCE</scope>
    <source>
        <strain evidence="1">USP_2M_L1-L4_2017</strain>
        <tissue evidence="1">Whole body</tissue>
    </source>
</reference>
<name>A0AA40FE30_9HYME</name>
<evidence type="ECO:0000313" key="2">
    <source>
        <dbReference type="Proteomes" id="UP001177670"/>
    </source>
</evidence>
<protein>
    <submittedName>
        <fullName evidence="1">Uncharacterized protein</fullName>
    </submittedName>
</protein>
<gene>
    <name evidence="1" type="ORF">K0M31_016704</name>
</gene>
<proteinExistence type="predicted"/>
<keyword evidence="2" id="KW-1185">Reference proteome</keyword>
<comment type="caution">
    <text evidence="1">The sequence shown here is derived from an EMBL/GenBank/DDBJ whole genome shotgun (WGS) entry which is preliminary data.</text>
</comment>
<accession>A0AA40FE30</accession>
<dbReference type="Proteomes" id="UP001177670">
    <property type="component" value="Unassembled WGS sequence"/>
</dbReference>
<dbReference type="EMBL" id="JAHYIQ010000052">
    <property type="protein sequence ID" value="KAK1117330.1"/>
    <property type="molecule type" value="Genomic_DNA"/>
</dbReference>
<organism evidence="1 2">
    <name type="scientific">Melipona bicolor</name>
    <dbReference type="NCBI Taxonomy" id="60889"/>
    <lineage>
        <taxon>Eukaryota</taxon>
        <taxon>Metazoa</taxon>
        <taxon>Ecdysozoa</taxon>
        <taxon>Arthropoda</taxon>
        <taxon>Hexapoda</taxon>
        <taxon>Insecta</taxon>
        <taxon>Pterygota</taxon>
        <taxon>Neoptera</taxon>
        <taxon>Endopterygota</taxon>
        <taxon>Hymenoptera</taxon>
        <taxon>Apocrita</taxon>
        <taxon>Aculeata</taxon>
        <taxon>Apoidea</taxon>
        <taxon>Anthophila</taxon>
        <taxon>Apidae</taxon>
        <taxon>Melipona</taxon>
    </lineage>
</organism>
<sequence length="56" mass="6214">MLKALTMSKDTINVTLFLFDASIKRDCVNCASPCTEAVPPLIEPWHCPIQLRDGPL</sequence>
<evidence type="ECO:0000313" key="1">
    <source>
        <dbReference type="EMBL" id="KAK1117330.1"/>
    </source>
</evidence>
<dbReference type="AlphaFoldDB" id="A0AA40FE30"/>